<feature type="region of interest" description="Disordered" evidence="1">
    <location>
        <begin position="184"/>
        <end position="227"/>
    </location>
</feature>
<protein>
    <recommendedName>
        <fullName evidence="5">Type IV conjugative transfer system protein TraV</fullName>
    </recommendedName>
</protein>
<dbReference type="Proteomes" id="UP000325811">
    <property type="component" value="Plasmid pI"/>
</dbReference>
<dbReference type="RefSeq" id="WP_165189890.1">
    <property type="nucleotide sequence ID" value="NZ_LR699555.1"/>
</dbReference>
<keyword evidence="2" id="KW-0732">Signal</keyword>
<evidence type="ECO:0000256" key="2">
    <source>
        <dbReference type="SAM" id="SignalP"/>
    </source>
</evidence>
<evidence type="ECO:0000256" key="1">
    <source>
        <dbReference type="SAM" id="MobiDB-lite"/>
    </source>
</evidence>
<feature type="signal peptide" evidence="2">
    <location>
        <begin position="1"/>
        <end position="28"/>
    </location>
</feature>
<organism evidence="3 4">
    <name type="scientific">Paraburkholderia dioscoreae</name>
    <dbReference type="NCBI Taxonomy" id="2604047"/>
    <lineage>
        <taxon>Bacteria</taxon>
        <taxon>Pseudomonadati</taxon>
        <taxon>Pseudomonadota</taxon>
        <taxon>Betaproteobacteria</taxon>
        <taxon>Burkholderiales</taxon>
        <taxon>Burkholderiaceae</taxon>
        <taxon>Paraburkholderia</taxon>
    </lineage>
</organism>
<sequence>MKQTRFPTILATGAAVTLAIALTGCSSAFNPIGSNTYDCNRKQDPTSIYCHSFKAVEASTNGELPDSRFDRELKFSQYDKATEIAPVGDGSQASLKSGSGEAVVTSAGGLPHLGGLASPPQDGMPVREGPVVQRTWIKHFVDANDMMTGDTTVYKEIVPTRWAGFDGGDPAGTQQGVYPHRSVETKVSAAPKAETDVSQRTDFIQPGSMTSANESSPGSSMPNSMPQ</sequence>
<feature type="compositionally biased region" description="Low complexity" evidence="1">
    <location>
        <begin position="215"/>
        <end position="227"/>
    </location>
</feature>
<proteinExistence type="predicted"/>
<evidence type="ECO:0000313" key="3">
    <source>
        <dbReference type="EMBL" id="VVD30937.1"/>
    </source>
</evidence>
<accession>A0A5Q4ZHS5</accession>
<dbReference type="PROSITE" id="PS51257">
    <property type="entry name" value="PROKAR_LIPOPROTEIN"/>
    <property type="match status" value="1"/>
</dbReference>
<feature type="chain" id="PRO_5024970392" description="Type IV conjugative transfer system protein TraV" evidence="2">
    <location>
        <begin position="29"/>
        <end position="227"/>
    </location>
</feature>
<keyword evidence="4" id="KW-1185">Reference proteome</keyword>
<dbReference type="AlphaFoldDB" id="A0A5Q4ZHS5"/>
<feature type="compositionally biased region" description="Polar residues" evidence="1">
    <location>
        <begin position="200"/>
        <end position="214"/>
    </location>
</feature>
<dbReference type="EMBL" id="LR699555">
    <property type="protein sequence ID" value="VVD30937.1"/>
    <property type="molecule type" value="Genomic_DNA"/>
</dbReference>
<gene>
    <name evidence="3" type="ORF">PDMSB3_0101</name>
</gene>
<dbReference type="KEGG" id="pdio:PDMSB3_0101.2"/>
<name>A0A5Q4ZHS5_9BURK</name>
<reference evidence="3 4" key="1">
    <citation type="submission" date="2019-08" db="EMBL/GenBank/DDBJ databases">
        <authorList>
            <person name="Herpell B J."/>
        </authorList>
    </citation>
    <scope>NUCLEOTIDE SEQUENCE [LARGE SCALE GENOMIC DNA]</scope>
    <source>
        <strain evidence="4">Msb3</strain>
        <plasmid evidence="3 4">pI</plasmid>
    </source>
</reference>
<dbReference type="InterPro" id="IPR014118">
    <property type="entry name" value="T4SS_TraV"/>
</dbReference>
<keyword evidence="3" id="KW-0614">Plasmid</keyword>
<geneLocation type="plasmid" evidence="3 4">
    <name>pI</name>
</geneLocation>
<evidence type="ECO:0000313" key="4">
    <source>
        <dbReference type="Proteomes" id="UP000325811"/>
    </source>
</evidence>
<evidence type="ECO:0008006" key="5">
    <source>
        <dbReference type="Google" id="ProtNLM"/>
    </source>
</evidence>
<dbReference type="Pfam" id="PF09676">
    <property type="entry name" value="TraV"/>
    <property type="match status" value="1"/>
</dbReference>